<accession>A0ABU1SFM5</accession>
<proteinExistence type="predicted"/>
<gene>
    <name evidence="3" type="ORF">J2Y69_003007</name>
</gene>
<evidence type="ECO:0000256" key="1">
    <source>
        <dbReference type="SAM" id="MobiDB-lite"/>
    </source>
</evidence>
<feature type="region of interest" description="Disordered" evidence="1">
    <location>
        <begin position="21"/>
        <end position="186"/>
    </location>
</feature>
<keyword evidence="2" id="KW-1133">Transmembrane helix</keyword>
<dbReference type="EMBL" id="JAVDUM010000014">
    <property type="protein sequence ID" value="MDR6868391.1"/>
    <property type="molecule type" value="Genomic_DNA"/>
</dbReference>
<reference evidence="3 4" key="1">
    <citation type="submission" date="2023-07" db="EMBL/GenBank/DDBJ databases">
        <title>Sorghum-associated microbial communities from plants grown in Nebraska, USA.</title>
        <authorList>
            <person name="Schachtman D."/>
        </authorList>
    </citation>
    <scope>NUCLEOTIDE SEQUENCE [LARGE SCALE GENOMIC DNA]</scope>
    <source>
        <strain evidence="3 4">2980</strain>
    </source>
</reference>
<protein>
    <submittedName>
        <fullName evidence="3">Uncharacterized protein</fullName>
    </submittedName>
</protein>
<name>A0ABU1SFM5_9MICO</name>
<comment type="caution">
    <text evidence="3">The sequence shown here is derived from an EMBL/GenBank/DDBJ whole genome shotgun (WGS) entry which is preliminary data.</text>
</comment>
<dbReference type="Proteomes" id="UP001259347">
    <property type="component" value="Unassembled WGS sequence"/>
</dbReference>
<evidence type="ECO:0000313" key="3">
    <source>
        <dbReference type="EMBL" id="MDR6868391.1"/>
    </source>
</evidence>
<keyword evidence="2" id="KW-0812">Transmembrane</keyword>
<evidence type="ECO:0000256" key="2">
    <source>
        <dbReference type="SAM" id="Phobius"/>
    </source>
</evidence>
<keyword evidence="2" id="KW-0472">Membrane</keyword>
<evidence type="ECO:0000313" key="4">
    <source>
        <dbReference type="Proteomes" id="UP001259347"/>
    </source>
</evidence>
<dbReference type="RefSeq" id="WP_310022159.1">
    <property type="nucleotide sequence ID" value="NZ_JAVDUM010000014.1"/>
</dbReference>
<feature type="compositionally biased region" description="Low complexity" evidence="1">
    <location>
        <begin position="74"/>
        <end position="100"/>
    </location>
</feature>
<organism evidence="3 4">
    <name type="scientific">Microbacterium resistens</name>
    <dbReference type="NCBI Taxonomy" id="156977"/>
    <lineage>
        <taxon>Bacteria</taxon>
        <taxon>Bacillati</taxon>
        <taxon>Actinomycetota</taxon>
        <taxon>Actinomycetes</taxon>
        <taxon>Micrococcales</taxon>
        <taxon>Microbacteriaceae</taxon>
        <taxon>Microbacterium</taxon>
    </lineage>
</organism>
<feature type="compositionally biased region" description="Low complexity" evidence="1">
    <location>
        <begin position="143"/>
        <end position="171"/>
    </location>
</feature>
<sequence length="433" mass="44046">MSTSDQPEAAPLTRKQLREARLTGANAVITEEQAQTALTAQRERVRSSSTPEPAAPEPVVQEPVAPEPEKAAVEEQPSTSADSAPTSSAPAKSEPSSSASAEERQEADASADGAGSRLTRRQVRERVRTASVPVVSPEEQKTTEQATQQAQSAEPAPASPVSSGPASSSFALPEITPTVDGVTTAPGVAEGIPEVVDADVEEQIENVSASMPVPAFPAWSSKPESPAPVVEGVSVFDAVNRREGTPVPAPAADEDAQVSEPSAPIAKDHTVTEGFGAALLETAPAEEKPRSFDDLLVSDSTGSQHAAPNALIFQQSPGMPSLSGPVAATGEILVTGSYDLPEGLGSQGHAKGTTDGKEVDVVLVDGELPAASSPTPIAASAAISTIKPAGEVIRPPEPEKSGRLMIALTITAGALALALVGALIIAISTGAFS</sequence>
<feature type="transmembrane region" description="Helical" evidence="2">
    <location>
        <begin position="404"/>
        <end position="427"/>
    </location>
</feature>
<keyword evidence="4" id="KW-1185">Reference proteome</keyword>